<keyword evidence="1" id="KW-0489">Methyltransferase</keyword>
<dbReference type="RefSeq" id="WP_085052458.1">
    <property type="nucleotide sequence ID" value="NZ_LNQR01000066.1"/>
</dbReference>
<keyword evidence="1" id="KW-0808">Transferase</keyword>
<protein>
    <submittedName>
        <fullName evidence="1">SAM-dependent methyltransferase</fullName>
    </submittedName>
</protein>
<sequence length="258" mass="29627">MNILDEYINAAPTHQTAIDIFKGEWLSKLPGEGITAGDKPLFDDARIPWTEKQLGSFKGLRILELGPYEAAHTYMMDKRDADYILAIEMNTRSFLKCLIVKEIYDMRNSHFMLGNFIDYLKNTSDKFDICIASGVLYHMINPAELIYLISRVSNKVMLWTHYYDKAFIEENPTAFEHFNGAGSMESEYMGFSHVLYKYYYHTALDCISFCGGSAPYSYWMTREDVLLCLKHFGYGSFQIGFDHTSHPHGPAFCVTAIK</sequence>
<name>A0ABR5SFW1_9BACT</name>
<gene>
    <name evidence="1" type="ORF">ASN18_1846</name>
</gene>
<dbReference type="GO" id="GO:0032259">
    <property type="term" value="P:methylation"/>
    <property type="evidence" value="ECO:0007669"/>
    <property type="project" value="UniProtKB-KW"/>
</dbReference>
<comment type="caution">
    <text evidence="1">The sequence shown here is derived from an EMBL/GenBank/DDBJ whole genome shotgun (WGS) entry which is preliminary data.</text>
</comment>
<proteinExistence type="predicted"/>
<dbReference type="CDD" id="cd02440">
    <property type="entry name" value="AdoMet_MTases"/>
    <property type="match status" value="1"/>
</dbReference>
<dbReference type="SUPFAM" id="SSF53335">
    <property type="entry name" value="S-adenosyl-L-methionine-dependent methyltransferases"/>
    <property type="match status" value="1"/>
</dbReference>
<evidence type="ECO:0000313" key="1">
    <source>
        <dbReference type="EMBL" id="KWT85028.1"/>
    </source>
</evidence>
<keyword evidence="2" id="KW-1185">Reference proteome</keyword>
<evidence type="ECO:0000313" key="2">
    <source>
        <dbReference type="Proteomes" id="UP000060487"/>
    </source>
</evidence>
<dbReference type="EMBL" id="LNQR01000066">
    <property type="protein sequence ID" value="KWT85028.1"/>
    <property type="molecule type" value="Genomic_DNA"/>
</dbReference>
<dbReference type="Gene3D" id="3.40.50.150">
    <property type="entry name" value="Vaccinia Virus protein VP39"/>
    <property type="match status" value="1"/>
</dbReference>
<dbReference type="GO" id="GO:0008168">
    <property type="term" value="F:methyltransferase activity"/>
    <property type="evidence" value="ECO:0007669"/>
    <property type="project" value="UniProtKB-KW"/>
</dbReference>
<dbReference type="Pfam" id="PF08003">
    <property type="entry name" value="Methyltransf_9"/>
    <property type="match status" value="1"/>
</dbReference>
<accession>A0ABR5SFW1</accession>
<dbReference type="InterPro" id="IPR027555">
    <property type="entry name" value="Mo5U34_MeTrfas-like"/>
</dbReference>
<organism evidence="1 2">
    <name type="scientific">Candidatus Magnetominusculus xianensis</name>
    <dbReference type="NCBI Taxonomy" id="1748249"/>
    <lineage>
        <taxon>Bacteria</taxon>
        <taxon>Pseudomonadati</taxon>
        <taxon>Nitrospirota</taxon>
        <taxon>Nitrospiria</taxon>
        <taxon>Nitrospirales</taxon>
        <taxon>Nitrospiraceae</taxon>
        <taxon>Candidatus Magnetominusculus</taxon>
    </lineage>
</organism>
<dbReference type="Proteomes" id="UP000060487">
    <property type="component" value="Unassembled WGS sequence"/>
</dbReference>
<reference evidence="1 2" key="1">
    <citation type="submission" date="2015-11" db="EMBL/GenBank/DDBJ databases">
        <authorList>
            <person name="Lin W."/>
        </authorList>
    </citation>
    <scope>NUCLEOTIDE SEQUENCE [LARGE SCALE GENOMIC DNA]</scope>
    <source>
        <strain evidence="1 2">HCH-1</strain>
    </source>
</reference>
<dbReference type="InterPro" id="IPR029063">
    <property type="entry name" value="SAM-dependent_MTases_sf"/>
</dbReference>